<dbReference type="PROSITE" id="PS01124">
    <property type="entry name" value="HTH_ARAC_FAMILY_2"/>
    <property type="match status" value="1"/>
</dbReference>
<sequence>MPRPRRGAPQTAATQPAPQLAPHRDRGTVAVILFQHGPLFESSLPLTVFGVDRRGQGLPYYRLLACMGEAGPLPTTGGILLATPYGLAAAEAAGTLIVPAWRSPTDRPPEPALATLRRAAKEGARIVGLDSGVFVLAAAGLLDGRRCTTHWLHAPALARRYPRTQVLPRELCVDDGEIITGAGAAAGLDACLHVVRRDHGAQAAARLARRLVFPAGRRGGQTPYFDNDVPDELRGDPLADAMAWALDHLTEPLDVDAMAARAAMSRRSFDRKFRGTVGVAPLQWLNAQRVMYAQRMLESTDLPMDQIAIRSGFGSLVAMRGHFRRMLSTSPTAYRNSFRTSPEERTAEPDSWAGPVKDEPDDVSENIAGVETSVDG</sequence>
<dbReference type="GO" id="GO:0003700">
    <property type="term" value="F:DNA-binding transcription factor activity"/>
    <property type="evidence" value="ECO:0007669"/>
    <property type="project" value="InterPro"/>
</dbReference>
<dbReference type="Gene3D" id="1.10.10.60">
    <property type="entry name" value="Homeodomain-like"/>
    <property type="match status" value="1"/>
</dbReference>
<dbReference type="Proteomes" id="UP000676325">
    <property type="component" value="Unassembled WGS sequence"/>
</dbReference>
<dbReference type="InterPro" id="IPR052158">
    <property type="entry name" value="INH-QAR"/>
</dbReference>
<keyword evidence="2" id="KW-0804">Transcription</keyword>
<feature type="region of interest" description="Disordered" evidence="3">
    <location>
        <begin position="334"/>
        <end position="376"/>
    </location>
</feature>
<feature type="domain" description="HTH araC/xylS-type" evidence="4">
    <location>
        <begin position="239"/>
        <end position="337"/>
    </location>
</feature>
<evidence type="ECO:0000259" key="4">
    <source>
        <dbReference type="PROSITE" id="PS01124"/>
    </source>
</evidence>
<dbReference type="PANTHER" id="PTHR43130">
    <property type="entry name" value="ARAC-FAMILY TRANSCRIPTIONAL REGULATOR"/>
    <property type="match status" value="1"/>
</dbReference>
<feature type="compositionally biased region" description="Low complexity" evidence="3">
    <location>
        <begin position="8"/>
        <end position="21"/>
    </location>
</feature>
<dbReference type="SUPFAM" id="SSF46689">
    <property type="entry name" value="Homeodomain-like"/>
    <property type="match status" value="2"/>
</dbReference>
<evidence type="ECO:0000256" key="2">
    <source>
        <dbReference type="ARBA" id="ARBA00023163"/>
    </source>
</evidence>
<dbReference type="SUPFAM" id="SSF52317">
    <property type="entry name" value="Class I glutamine amidotransferase-like"/>
    <property type="match status" value="1"/>
</dbReference>
<dbReference type="Pfam" id="PF12833">
    <property type="entry name" value="HTH_18"/>
    <property type="match status" value="1"/>
</dbReference>
<evidence type="ECO:0000256" key="1">
    <source>
        <dbReference type="ARBA" id="ARBA00023015"/>
    </source>
</evidence>
<dbReference type="InterPro" id="IPR029062">
    <property type="entry name" value="Class_I_gatase-like"/>
</dbReference>
<dbReference type="SMART" id="SM00342">
    <property type="entry name" value="HTH_ARAC"/>
    <property type="match status" value="1"/>
</dbReference>
<gene>
    <name evidence="5" type="ORF">KDK95_23055</name>
</gene>
<feature type="region of interest" description="Disordered" evidence="3">
    <location>
        <begin position="1"/>
        <end position="22"/>
    </location>
</feature>
<dbReference type="InterPro" id="IPR018060">
    <property type="entry name" value="HTH_AraC"/>
</dbReference>
<proteinExistence type="predicted"/>
<evidence type="ECO:0000313" key="6">
    <source>
        <dbReference type="Proteomes" id="UP000676325"/>
    </source>
</evidence>
<dbReference type="AlphaFoldDB" id="A0A941EAF7"/>
<dbReference type="InterPro" id="IPR002818">
    <property type="entry name" value="DJ-1/PfpI"/>
</dbReference>
<dbReference type="CDD" id="cd03137">
    <property type="entry name" value="GATase1_AraC_1"/>
    <property type="match status" value="1"/>
</dbReference>
<protein>
    <submittedName>
        <fullName evidence="5">Helix-turn-helix domain-containing protein</fullName>
    </submittedName>
</protein>
<dbReference type="InterPro" id="IPR009057">
    <property type="entry name" value="Homeodomain-like_sf"/>
</dbReference>
<evidence type="ECO:0000256" key="3">
    <source>
        <dbReference type="SAM" id="MobiDB-lite"/>
    </source>
</evidence>
<dbReference type="PANTHER" id="PTHR43130:SF3">
    <property type="entry name" value="HTH-TYPE TRANSCRIPTIONAL REGULATOR RV1931C"/>
    <property type="match status" value="1"/>
</dbReference>
<dbReference type="GO" id="GO:0043565">
    <property type="term" value="F:sequence-specific DNA binding"/>
    <property type="evidence" value="ECO:0007669"/>
    <property type="project" value="InterPro"/>
</dbReference>
<reference evidence="5" key="1">
    <citation type="submission" date="2021-04" db="EMBL/GenBank/DDBJ databases">
        <title>Genome based classification of Actinospica acidithermotolerans sp. nov., an actinobacterium isolated from an Indonesian hot spring.</title>
        <authorList>
            <person name="Kusuma A.B."/>
            <person name="Putra K.E."/>
            <person name="Nafisah S."/>
            <person name="Loh J."/>
            <person name="Nouioui I."/>
            <person name="Goodfellow M."/>
        </authorList>
    </citation>
    <scope>NUCLEOTIDE SEQUENCE</scope>
    <source>
        <strain evidence="5">MGRD01-02</strain>
    </source>
</reference>
<name>A0A941EAF7_9ACTN</name>
<keyword evidence="6" id="KW-1185">Reference proteome</keyword>
<accession>A0A941EAF7</accession>
<dbReference type="EMBL" id="JAGSOH010000078">
    <property type="protein sequence ID" value="MBR7829205.1"/>
    <property type="molecule type" value="Genomic_DNA"/>
</dbReference>
<evidence type="ECO:0000313" key="5">
    <source>
        <dbReference type="EMBL" id="MBR7829205.1"/>
    </source>
</evidence>
<comment type="caution">
    <text evidence="5">The sequence shown here is derived from an EMBL/GenBank/DDBJ whole genome shotgun (WGS) entry which is preliminary data.</text>
</comment>
<organism evidence="5 6">
    <name type="scientific">Actinospica acidithermotolerans</name>
    <dbReference type="NCBI Taxonomy" id="2828514"/>
    <lineage>
        <taxon>Bacteria</taxon>
        <taxon>Bacillati</taxon>
        <taxon>Actinomycetota</taxon>
        <taxon>Actinomycetes</taxon>
        <taxon>Catenulisporales</taxon>
        <taxon>Actinospicaceae</taxon>
        <taxon>Actinospica</taxon>
    </lineage>
</organism>
<dbReference type="Gene3D" id="3.40.50.880">
    <property type="match status" value="1"/>
</dbReference>
<dbReference type="Pfam" id="PF01965">
    <property type="entry name" value="DJ-1_PfpI"/>
    <property type="match status" value="1"/>
</dbReference>
<keyword evidence="1" id="KW-0805">Transcription regulation</keyword>